<comment type="similarity">
    <text evidence="2">Belongs to the EfeM/EfeO family.</text>
</comment>
<evidence type="ECO:0000313" key="6">
    <source>
        <dbReference type="EMBL" id="MBD8769849.1"/>
    </source>
</evidence>
<dbReference type="RefSeq" id="WP_122742783.1">
    <property type="nucleotide sequence ID" value="NZ_JACYWW010000004.1"/>
</dbReference>
<comment type="subcellular location">
    <subcellularLocation>
        <location evidence="1">Cell envelope</location>
    </subcellularLocation>
</comment>
<accession>A0ABR9BXS1</accession>
<dbReference type="PANTHER" id="PTHR39192">
    <property type="entry name" value="IRON UPTAKE SYSTEM COMPONENT EFEO"/>
    <property type="match status" value="1"/>
</dbReference>
<feature type="signal peptide" evidence="4">
    <location>
        <begin position="1"/>
        <end position="23"/>
    </location>
</feature>
<evidence type="ECO:0000313" key="7">
    <source>
        <dbReference type="Proteomes" id="UP000620025"/>
    </source>
</evidence>
<feature type="domain" description="Imelysin-like" evidence="5">
    <location>
        <begin position="36"/>
        <end position="267"/>
    </location>
</feature>
<dbReference type="EMBL" id="JACYWZ010000003">
    <property type="protein sequence ID" value="MBD8769849.1"/>
    <property type="molecule type" value="Genomic_DNA"/>
</dbReference>
<evidence type="ECO:0000259" key="5">
    <source>
        <dbReference type="Pfam" id="PF09375"/>
    </source>
</evidence>
<dbReference type="InterPro" id="IPR053377">
    <property type="entry name" value="Iron_uptake_EfeM/EfeO"/>
</dbReference>
<dbReference type="InterPro" id="IPR050894">
    <property type="entry name" value="EfeM/EfeO_iron_uptake"/>
</dbReference>
<name>A0ABR9BXS1_9PSED</name>
<keyword evidence="3 4" id="KW-0732">Signal</keyword>
<dbReference type="NCBIfam" id="NF007697">
    <property type="entry name" value="PRK10378.1"/>
    <property type="match status" value="1"/>
</dbReference>
<dbReference type="Gene3D" id="1.20.1420.20">
    <property type="entry name" value="M75 peptidase, HXXE motif"/>
    <property type="match status" value="1"/>
</dbReference>
<dbReference type="InterPro" id="IPR018976">
    <property type="entry name" value="Imelysin-like"/>
</dbReference>
<comment type="caution">
    <text evidence="6">The sequence shown here is derived from an EMBL/GenBank/DDBJ whole genome shotgun (WGS) entry which is preliminary data.</text>
</comment>
<dbReference type="NCBIfam" id="NF041757">
    <property type="entry name" value="EfeO"/>
    <property type="match status" value="1"/>
</dbReference>
<gene>
    <name evidence="6" type="primary">efeO</name>
    <name evidence="6" type="ORF">IFT38_09870</name>
</gene>
<dbReference type="InterPro" id="IPR034981">
    <property type="entry name" value="Imelysin-like_EfeO/Algp7"/>
</dbReference>
<dbReference type="PANTHER" id="PTHR39192:SF1">
    <property type="entry name" value="IRON UPTAKE SYSTEM COMPONENT EFEO"/>
    <property type="match status" value="1"/>
</dbReference>
<evidence type="ECO:0000256" key="1">
    <source>
        <dbReference type="ARBA" id="ARBA00004196"/>
    </source>
</evidence>
<sequence length="275" mass="30060">MTKTPLALLLTLGLLNAPLSAFAATQSPLDLVGPVSDYKIYVTEKVDQLAVETAKFTDAIKKGDLATAKKLYAPTRVHYEAIEPIAELFSDLDASIDSRVDDHEAGVKAEDFTGFHRLEYSLYSENTTKGLDALADGLLKDVKDLQNRIAELTFPPEKVVGGAAALLEEVAATKVSGEEDRYSHTDLYDFQGNIDGAKKIVDLFRPQIESQDKAFAAKVDKNFATVDKILAKYKTQDGGFETYDKVKENDRKALIGPVNTLAEDLSTLRGKLGLN</sequence>
<keyword evidence="7" id="KW-1185">Reference proteome</keyword>
<reference evidence="6 7" key="1">
    <citation type="journal article" date="2020" name="FEMS Microbiol. Ecol.">
        <title>Temporal dynamics of bacterial communities during seed development and maturation.</title>
        <authorList>
            <person name="Chesneau G."/>
            <person name="Torres-Cortes G."/>
            <person name="Briand M."/>
            <person name="Darrasse A."/>
            <person name="Preveaux A."/>
            <person name="Marais C."/>
            <person name="Jacques M.A."/>
            <person name="Shade A."/>
            <person name="Barret M."/>
        </authorList>
    </citation>
    <scope>NUCLEOTIDE SEQUENCE [LARGE SCALE GENOMIC DNA]</scope>
    <source>
        <strain evidence="6 7">CFBP13599</strain>
    </source>
</reference>
<dbReference type="Proteomes" id="UP000620025">
    <property type="component" value="Unassembled WGS sequence"/>
</dbReference>
<dbReference type="CDD" id="cd14656">
    <property type="entry name" value="Imelysin-like_EfeO"/>
    <property type="match status" value="1"/>
</dbReference>
<proteinExistence type="inferred from homology"/>
<dbReference type="InterPro" id="IPR038352">
    <property type="entry name" value="Imelysin_sf"/>
</dbReference>
<evidence type="ECO:0000256" key="2">
    <source>
        <dbReference type="ARBA" id="ARBA00005989"/>
    </source>
</evidence>
<protein>
    <submittedName>
        <fullName evidence="6">Iron uptake system protein EfeO</fullName>
    </submittedName>
</protein>
<feature type="chain" id="PRO_5047013551" evidence="4">
    <location>
        <begin position="24"/>
        <end position="275"/>
    </location>
</feature>
<evidence type="ECO:0000256" key="3">
    <source>
        <dbReference type="ARBA" id="ARBA00022729"/>
    </source>
</evidence>
<evidence type="ECO:0000256" key="4">
    <source>
        <dbReference type="SAM" id="SignalP"/>
    </source>
</evidence>
<organism evidence="6 7">
    <name type="scientific">Pseudomonas coleopterorum</name>
    <dbReference type="NCBI Taxonomy" id="1605838"/>
    <lineage>
        <taxon>Bacteria</taxon>
        <taxon>Pseudomonadati</taxon>
        <taxon>Pseudomonadota</taxon>
        <taxon>Gammaproteobacteria</taxon>
        <taxon>Pseudomonadales</taxon>
        <taxon>Pseudomonadaceae</taxon>
        <taxon>Pseudomonas</taxon>
    </lineage>
</organism>
<dbReference type="Pfam" id="PF09375">
    <property type="entry name" value="Peptidase_M75"/>
    <property type="match status" value="1"/>
</dbReference>